<feature type="transmembrane region" description="Helical" evidence="2">
    <location>
        <begin position="94"/>
        <end position="118"/>
    </location>
</feature>
<dbReference type="RefSeq" id="XP_068360811.1">
    <property type="nucleotide sequence ID" value="XM_068503555.1"/>
</dbReference>
<feature type="transmembrane region" description="Helical" evidence="2">
    <location>
        <begin position="194"/>
        <end position="211"/>
    </location>
</feature>
<evidence type="ECO:0000313" key="4">
    <source>
        <dbReference type="Proteomes" id="UP000179807"/>
    </source>
</evidence>
<feature type="transmembrane region" description="Helical" evidence="2">
    <location>
        <begin position="167"/>
        <end position="188"/>
    </location>
</feature>
<feature type="compositionally biased region" description="Acidic residues" evidence="1">
    <location>
        <begin position="225"/>
        <end position="234"/>
    </location>
</feature>
<gene>
    <name evidence="3" type="ORF">TRFO_24095</name>
</gene>
<evidence type="ECO:0000256" key="1">
    <source>
        <dbReference type="SAM" id="MobiDB-lite"/>
    </source>
</evidence>
<proteinExistence type="predicted"/>
<dbReference type="VEuPathDB" id="TrichDB:TRFO_24095"/>
<dbReference type="Proteomes" id="UP000179807">
    <property type="component" value="Unassembled WGS sequence"/>
</dbReference>
<name>A0A1J4K8Y3_9EUKA</name>
<sequence>MHTTAINWGCGLIATAPVFAAHTVFTKEIRYILLSWFCSFVSTVLLVICSLSSLFTKDPYFILLFSIPFDVLGKVLLKFFACKFEFLKSPRARISLGLSCGNGFALAHVLTLYLPIVFDQPYSVDFTSDHPDYFPNCLDLALLNHGMSVAHMAFGLILFRFAKMNEFVMFCILFTLQYGMAALTRIPYLWVKNLVLFIIAYGLLIFGLISFRSMDYTPIKNNIPSDEDEEEEESEPKKRIDYSD</sequence>
<evidence type="ECO:0000256" key="2">
    <source>
        <dbReference type="SAM" id="Phobius"/>
    </source>
</evidence>
<dbReference type="GeneID" id="94838259"/>
<evidence type="ECO:0000313" key="3">
    <source>
        <dbReference type="EMBL" id="OHT07675.1"/>
    </source>
</evidence>
<protein>
    <recommendedName>
        <fullName evidence="5">Transmembrane protein</fullName>
    </recommendedName>
</protein>
<feature type="transmembrane region" description="Helical" evidence="2">
    <location>
        <begin position="60"/>
        <end position="82"/>
    </location>
</feature>
<feature type="transmembrane region" description="Helical" evidence="2">
    <location>
        <begin position="6"/>
        <end position="25"/>
    </location>
</feature>
<reference evidence="3" key="1">
    <citation type="submission" date="2016-10" db="EMBL/GenBank/DDBJ databases">
        <authorList>
            <person name="Benchimol M."/>
            <person name="Almeida L.G."/>
            <person name="Vasconcelos A.T."/>
            <person name="Perreira-Neves A."/>
            <person name="Rosa I.A."/>
            <person name="Tasca T."/>
            <person name="Bogo M.R."/>
            <person name="de Souza W."/>
        </authorList>
    </citation>
    <scope>NUCLEOTIDE SEQUENCE [LARGE SCALE GENOMIC DNA]</scope>
    <source>
        <strain evidence="3">K</strain>
    </source>
</reference>
<feature type="region of interest" description="Disordered" evidence="1">
    <location>
        <begin position="222"/>
        <end position="244"/>
    </location>
</feature>
<keyword evidence="2" id="KW-1133">Transmembrane helix</keyword>
<accession>A0A1J4K8Y3</accession>
<evidence type="ECO:0008006" key="5">
    <source>
        <dbReference type="Google" id="ProtNLM"/>
    </source>
</evidence>
<feature type="compositionally biased region" description="Basic and acidic residues" evidence="1">
    <location>
        <begin position="235"/>
        <end position="244"/>
    </location>
</feature>
<dbReference type="AlphaFoldDB" id="A0A1J4K8Y3"/>
<feature type="transmembrane region" description="Helical" evidence="2">
    <location>
        <begin position="138"/>
        <end position="160"/>
    </location>
</feature>
<keyword evidence="2" id="KW-0812">Transmembrane</keyword>
<dbReference type="OrthoDB" id="10262338at2759"/>
<keyword evidence="2" id="KW-0472">Membrane</keyword>
<dbReference type="EMBL" id="MLAK01000690">
    <property type="protein sequence ID" value="OHT07675.1"/>
    <property type="molecule type" value="Genomic_DNA"/>
</dbReference>
<feature type="transmembrane region" description="Helical" evidence="2">
    <location>
        <begin position="32"/>
        <end position="54"/>
    </location>
</feature>
<organism evidence="3 4">
    <name type="scientific">Tritrichomonas foetus</name>
    <dbReference type="NCBI Taxonomy" id="1144522"/>
    <lineage>
        <taxon>Eukaryota</taxon>
        <taxon>Metamonada</taxon>
        <taxon>Parabasalia</taxon>
        <taxon>Tritrichomonadida</taxon>
        <taxon>Tritrichomonadidae</taxon>
        <taxon>Tritrichomonas</taxon>
    </lineage>
</organism>
<comment type="caution">
    <text evidence="3">The sequence shown here is derived from an EMBL/GenBank/DDBJ whole genome shotgun (WGS) entry which is preliminary data.</text>
</comment>
<keyword evidence="4" id="KW-1185">Reference proteome</keyword>